<accession>A0A1T4NS53</accession>
<dbReference type="EMBL" id="FUXL01000003">
    <property type="protein sequence ID" value="SJZ81935.1"/>
    <property type="molecule type" value="Genomic_DNA"/>
</dbReference>
<evidence type="ECO:0008006" key="3">
    <source>
        <dbReference type="Google" id="ProtNLM"/>
    </source>
</evidence>
<proteinExistence type="predicted"/>
<dbReference type="RefSeq" id="WP_078707266.1">
    <property type="nucleotide sequence ID" value="NZ_FUXL01000003.1"/>
</dbReference>
<name>A0A1T4NS53_9HYPH</name>
<dbReference type="Proteomes" id="UP000190135">
    <property type="component" value="Unassembled WGS sequence"/>
</dbReference>
<organism evidence="1 2">
    <name type="scientific">Consotaella salsifontis</name>
    <dbReference type="NCBI Taxonomy" id="1365950"/>
    <lineage>
        <taxon>Bacteria</taxon>
        <taxon>Pseudomonadati</taxon>
        <taxon>Pseudomonadota</taxon>
        <taxon>Alphaproteobacteria</taxon>
        <taxon>Hyphomicrobiales</taxon>
        <taxon>Aurantimonadaceae</taxon>
        <taxon>Consotaella</taxon>
    </lineage>
</organism>
<dbReference type="OrthoDB" id="7677041at2"/>
<evidence type="ECO:0000313" key="1">
    <source>
        <dbReference type="EMBL" id="SJZ81935.1"/>
    </source>
</evidence>
<keyword evidence="2" id="KW-1185">Reference proteome</keyword>
<dbReference type="STRING" id="1365950.SAMN05428963_103154"/>
<reference evidence="1 2" key="1">
    <citation type="submission" date="2017-02" db="EMBL/GenBank/DDBJ databases">
        <authorList>
            <person name="Peterson S.W."/>
        </authorList>
    </citation>
    <scope>NUCLEOTIDE SEQUENCE [LARGE SCALE GENOMIC DNA]</scope>
    <source>
        <strain evidence="1 2">USBA 369</strain>
    </source>
</reference>
<gene>
    <name evidence="1" type="ORF">SAMN05428963_103154</name>
</gene>
<evidence type="ECO:0000313" key="2">
    <source>
        <dbReference type="Proteomes" id="UP000190135"/>
    </source>
</evidence>
<dbReference type="AlphaFoldDB" id="A0A1T4NS53"/>
<sequence length="253" mass="28022">MTAIPLAQYLSEFEQRTAVPFRNGKPHRHGRAEQATFEHLGYGSEEEPAPVLSIEADAEASFEDAAPALAEIELTPEPSLDLDDVREKAFCDGRESMRAEMEAVFAETLAEERAKAEKMRDEAVAEARKQWIGEEAERMAERFATGLERLENTVKTALSAVLMPVATGARQQRTVEELIGAIRTMALDGKSYQIVASGPEDLLNMLSEKLGEHRKLVTFEAGETAEEVRVSADTTVIETRLSSWRRALEEALS</sequence>
<protein>
    <recommendedName>
        <fullName evidence="3">Flagellar assembly protein FliH</fullName>
    </recommendedName>
</protein>